<feature type="compositionally biased region" description="Basic and acidic residues" evidence="1">
    <location>
        <begin position="583"/>
        <end position="597"/>
    </location>
</feature>
<feature type="region of interest" description="Disordered" evidence="1">
    <location>
        <begin position="142"/>
        <end position="166"/>
    </location>
</feature>
<dbReference type="SUPFAM" id="SSF68906">
    <property type="entry name" value="SAP domain"/>
    <property type="match status" value="1"/>
</dbReference>
<dbReference type="InterPro" id="IPR022075">
    <property type="entry name" value="Symplekin_C"/>
</dbReference>
<dbReference type="InterPro" id="IPR011989">
    <property type="entry name" value="ARM-like"/>
</dbReference>
<dbReference type="InterPro" id="IPR021850">
    <property type="entry name" value="Symplekin/Pta1"/>
</dbReference>
<feature type="region of interest" description="Disordered" evidence="1">
    <location>
        <begin position="669"/>
        <end position="715"/>
    </location>
</feature>
<accession>A0AAV9IUF8</accession>
<evidence type="ECO:0000256" key="1">
    <source>
        <dbReference type="SAM" id="MobiDB-lite"/>
    </source>
</evidence>
<dbReference type="PANTHER" id="PTHR15245">
    <property type="entry name" value="SYMPLEKIN-RELATED"/>
    <property type="match status" value="1"/>
</dbReference>
<feature type="compositionally biased region" description="Basic and acidic residues" evidence="1">
    <location>
        <begin position="156"/>
        <end position="166"/>
    </location>
</feature>
<dbReference type="InterPro" id="IPR003034">
    <property type="entry name" value="SAP_dom"/>
</dbReference>
<sequence>MPSEPELLRATQEAWTRAQRALPAARPLWWWKAAGWPGTEEAQAAADALAAAVEAVLQSAAEETNLSTVRSCLLEAGDMVAALFGRAMPFDPHRWLGLLTALVEALLSADEPAQLSTKGYELLQRTCRSVLEALSFPEWRGAPSADVATDPRLATQRREPAPEQRRQERWTAWASLVDRALTAGAHVQVARHAVRHAVLLRLAELLVLAITEPDVDGGTRSFTARDLSRSASWLAQDERVTGAWVDRAMQVLTVDAQTTGYVPLLVAADALAAIGRRRAELLPRALTPLLELALGDYDMLQRISQRQSVAMNLKSLLLSVLRRPHSVHFRDELVATLEVLGAGDQAEAAAAAADQAAAEMRLEGGLMAPWSRAAPQTPTQQQLEDAERVAELLTSITASRPQAVADFALDTFAQLPASVPLEMLQDDEAARMDPRLRARLSTASAAAAAKQEMQQRLKQRLVEEAKRRRPTIRAQAPPVLPPHFTAEMFAACGTRAFLRLLHAEEPLANEGAAEMRTALLAYLLVHTAYRRSMAGTVMDYIVKDFGRRYDLAATWLMRLAAAAWLMEEAEAEAQRAGDELVKAEGKRVHKADPSERPAKRRRMPVKTETPPASWPDAVKEEAAVEPSLTQAKARKMTVAQLREELMRRGLDKSGLKAVLLERLLRALESEAAPKPQTPTESSSEKEVEEAEAASGDEEEDTEVGGDGSVFGDPGDDSHALLQEYERLVLAFVDRCEALRDARAAVLPAFLLQLPLLPESVFEALYRVGQDPTRASTAIMALRELLLHRYGAARDRALHTAFRLVQDDDELVRGPAVRMLADKVHAEHAQLAPVVEAAVQERVRHALREMAVTRLERLLVLLAALARRHAQLLTFLVLEVYVATAAEAMRAVVQRVLKQTSGLVSVQDAALTRLVRDAPVPDADPIIRVLVEAAAGSATKLPSELVDACRARHQRTGDIHLLLPILNGFSSGEAQQVLPLLVQHLSPAELRTAFHRLTAPSRTAPALPPAVLLQALHTLTPNAADGLSVKQLVRALQVCFDMPSVFRPEVWAAALPPLAERDPLPLLLLRSVLQLLALYPQLQAKVLLPLLARLARRRIWQAPKLWEGFLRAVTLTLPQSLPAVLRHLPNAPLERALQDYPPLQQALRECVRSMEKHGDEVPVDERIRRLVDTP</sequence>
<evidence type="ECO:0000313" key="4">
    <source>
        <dbReference type="Proteomes" id="UP001301350"/>
    </source>
</evidence>
<feature type="domain" description="SAP" evidence="2">
    <location>
        <begin position="633"/>
        <end position="667"/>
    </location>
</feature>
<evidence type="ECO:0000313" key="3">
    <source>
        <dbReference type="EMBL" id="KAK4535967.1"/>
    </source>
</evidence>
<feature type="region of interest" description="Disordered" evidence="1">
    <location>
        <begin position="583"/>
        <end position="614"/>
    </location>
</feature>
<name>A0AAV9IUF8_CYACA</name>
<dbReference type="GO" id="GO:0005847">
    <property type="term" value="C:mRNA cleavage and polyadenylation specificity factor complex"/>
    <property type="evidence" value="ECO:0007669"/>
    <property type="project" value="TreeGrafter"/>
</dbReference>
<organism evidence="3 4">
    <name type="scientific">Cyanidium caldarium</name>
    <name type="common">Red alga</name>
    <dbReference type="NCBI Taxonomy" id="2771"/>
    <lineage>
        <taxon>Eukaryota</taxon>
        <taxon>Rhodophyta</taxon>
        <taxon>Bangiophyceae</taxon>
        <taxon>Cyanidiales</taxon>
        <taxon>Cyanidiaceae</taxon>
        <taxon>Cyanidium</taxon>
    </lineage>
</organism>
<feature type="compositionally biased region" description="Acidic residues" evidence="1">
    <location>
        <begin position="686"/>
        <end position="703"/>
    </location>
</feature>
<dbReference type="InterPro" id="IPR036361">
    <property type="entry name" value="SAP_dom_sf"/>
</dbReference>
<dbReference type="EMBL" id="JANCYW010000006">
    <property type="protein sequence ID" value="KAK4535967.1"/>
    <property type="molecule type" value="Genomic_DNA"/>
</dbReference>
<dbReference type="Proteomes" id="UP001301350">
    <property type="component" value="Unassembled WGS sequence"/>
</dbReference>
<dbReference type="PROSITE" id="PS50800">
    <property type="entry name" value="SAP"/>
    <property type="match status" value="1"/>
</dbReference>
<reference evidence="3 4" key="1">
    <citation type="submission" date="2022-07" db="EMBL/GenBank/DDBJ databases">
        <title>Genome-wide signatures of adaptation to extreme environments.</title>
        <authorList>
            <person name="Cho C.H."/>
            <person name="Yoon H.S."/>
        </authorList>
    </citation>
    <scope>NUCLEOTIDE SEQUENCE [LARGE SCALE GENOMIC DNA]</scope>
    <source>
        <strain evidence="3 4">DBV 063 E5</strain>
    </source>
</reference>
<dbReference type="Gene3D" id="1.10.720.30">
    <property type="entry name" value="SAP domain"/>
    <property type="match status" value="1"/>
</dbReference>
<dbReference type="PANTHER" id="PTHR15245:SF20">
    <property type="entry name" value="SYMPLEKIN"/>
    <property type="match status" value="1"/>
</dbReference>
<dbReference type="Gene3D" id="1.25.10.10">
    <property type="entry name" value="Leucine-rich Repeat Variant"/>
    <property type="match status" value="1"/>
</dbReference>
<proteinExistence type="predicted"/>
<dbReference type="Pfam" id="PF12295">
    <property type="entry name" value="Symplekin_C"/>
    <property type="match status" value="1"/>
</dbReference>
<dbReference type="SMART" id="SM00513">
    <property type="entry name" value="SAP"/>
    <property type="match status" value="1"/>
</dbReference>
<dbReference type="Pfam" id="PF02037">
    <property type="entry name" value="SAP"/>
    <property type="match status" value="1"/>
</dbReference>
<keyword evidence="4" id="KW-1185">Reference proteome</keyword>
<dbReference type="AlphaFoldDB" id="A0AAV9IUF8"/>
<protein>
    <recommendedName>
        <fullName evidence="2">SAP domain-containing protein</fullName>
    </recommendedName>
</protein>
<comment type="caution">
    <text evidence="3">The sequence shown here is derived from an EMBL/GenBank/DDBJ whole genome shotgun (WGS) entry which is preliminary data.</text>
</comment>
<evidence type="ECO:0000259" key="2">
    <source>
        <dbReference type="PROSITE" id="PS50800"/>
    </source>
</evidence>
<gene>
    <name evidence="3" type="ORF">CDCA_CDCA06G1992</name>
</gene>